<evidence type="ECO:0000256" key="9">
    <source>
        <dbReference type="ARBA" id="ARBA00047660"/>
    </source>
</evidence>
<reference evidence="10" key="1">
    <citation type="submission" date="2019-04" db="EMBL/GenBank/DDBJ databases">
        <authorList>
            <person name="Alioto T."/>
            <person name="Alioto T."/>
        </authorList>
    </citation>
    <scope>NUCLEOTIDE SEQUENCE [LARGE SCALE GENOMIC DNA]</scope>
</reference>
<keyword evidence="4" id="KW-0547">Nucleotide-binding</keyword>
<dbReference type="NCBIfam" id="TIGR00231">
    <property type="entry name" value="small_GTP"/>
    <property type="match status" value="1"/>
</dbReference>
<dbReference type="Pfam" id="PF00071">
    <property type="entry name" value="Ras"/>
    <property type="match status" value="1"/>
</dbReference>
<comment type="similarity">
    <text evidence="2">Belongs to the small GTPase superfamily. Rab family.</text>
</comment>
<comment type="caution">
    <text evidence="10">The sequence shown here is derived from an EMBL/GenBank/DDBJ whole genome shotgun (WGS) entry which is preliminary data.</text>
</comment>
<evidence type="ECO:0000256" key="1">
    <source>
        <dbReference type="ARBA" id="ARBA00004635"/>
    </source>
</evidence>
<dbReference type="AlphaFoldDB" id="A0A5E4D4X8"/>
<keyword evidence="7" id="KW-0449">Lipoprotein</keyword>
<dbReference type="SMART" id="SM00173">
    <property type="entry name" value="RAS"/>
    <property type="match status" value="1"/>
</dbReference>
<evidence type="ECO:0000256" key="7">
    <source>
        <dbReference type="ARBA" id="ARBA00023288"/>
    </source>
</evidence>
<organism evidence="10 11">
    <name type="scientific">Marmota monax</name>
    <name type="common">Woodchuck</name>
    <dbReference type="NCBI Taxonomy" id="9995"/>
    <lineage>
        <taxon>Eukaryota</taxon>
        <taxon>Metazoa</taxon>
        <taxon>Chordata</taxon>
        <taxon>Craniata</taxon>
        <taxon>Vertebrata</taxon>
        <taxon>Euteleostomi</taxon>
        <taxon>Mammalia</taxon>
        <taxon>Eutheria</taxon>
        <taxon>Euarchontoglires</taxon>
        <taxon>Glires</taxon>
        <taxon>Rodentia</taxon>
        <taxon>Sciuromorpha</taxon>
        <taxon>Sciuridae</taxon>
        <taxon>Xerinae</taxon>
        <taxon>Marmotini</taxon>
        <taxon>Marmota</taxon>
    </lineage>
</organism>
<feature type="non-terminal residue" evidence="10">
    <location>
        <position position="118"/>
    </location>
</feature>
<dbReference type="Proteomes" id="UP000335636">
    <property type="component" value="Unassembled WGS sequence"/>
</dbReference>
<evidence type="ECO:0000313" key="11">
    <source>
        <dbReference type="Proteomes" id="UP000335636"/>
    </source>
</evidence>
<evidence type="ECO:0000313" key="10">
    <source>
        <dbReference type="EMBL" id="VTJ88720.1"/>
    </source>
</evidence>
<dbReference type="GO" id="GO:0005525">
    <property type="term" value="F:GTP binding"/>
    <property type="evidence" value="ECO:0007669"/>
    <property type="project" value="UniProtKB-KW"/>
</dbReference>
<dbReference type="PRINTS" id="PR00449">
    <property type="entry name" value="RASTRNSFRMNG"/>
</dbReference>
<dbReference type="GO" id="GO:0003925">
    <property type="term" value="F:G protein activity"/>
    <property type="evidence" value="ECO:0007669"/>
    <property type="project" value="UniProtKB-EC"/>
</dbReference>
<evidence type="ECO:0000256" key="6">
    <source>
        <dbReference type="ARBA" id="ARBA00023134"/>
    </source>
</evidence>
<comment type="subcellular location">
    <subcellularLocation>
        <location evidence="1">Membrane</location>
        <topology evidence="1">Lipid-anchor</topology>
    </subcellularLocation>
</comment>
<evidence type="ECO:0000256" key="4">
    <source>
        <dbReference type="ARBA" id="ARBA00022741"/>
    </source>
</evidence>
<dbReference type="EMBL" id="CABDUW010003107">
    <property type="protein sequence ID" value="VTJ88720.1"/>
    <property type="molecule type" value="Genomic_DNA"/>
</dbReference>
<dbReference type="PANTHER" id="PTHR47980">
    <property type="entry name" value="LD44762P"/>
    <property type="match status" value="1"/>
</dbReference>
<dbReference type="InterPro" id="IPR001806">
    <property type="entry name" value="Small_GTPase"/>
</dbReference>
<dbReference type="SMART" id="SM00175">
    <property type="entry name" value="RAB"/>
    <property type="match status" value="1"/>
</dbReference>
<dbReference type="EC" id="3.6.5.2" evidence="3"/>
<dbReference type="SUPFAM" id="SSF52540">
    <property type="entry name" value="P-loop containing nucleoside triphosphate hydrolases"/>
    <property type="match status" value="1"/>
</dbReference>
<dbReference type="FunFam" id="3.40.50.300:FF:001447">
    <property type="entry name" value="Ras-related protein Rab-1B"/>
    <property type="match status" value="1"/>
</dbReference>
<proteinExistence type="inferred from homology"/>
<dbReference type="PROSITE" id="PS51419">
    <property type="entry name" value="RAB"/>
    <property type="match status" value="1"/>
</dbReference>
<evidence type="ECO:0000256" key="3">
    <source>
        <dbReference type="ARBA" id="ARBA00011984"/>
    </source>
</evidence>
<dbReference type="Gene3D" id="3.40.50.300">
    <property type="entry name" value="P-loop containing nucleotide triphosphate hydrolases"/>
    <property type="match status" value="1"/>
</dbReference>
<keyword evidence="11" id="KW-1185">Reference proteome</keyword>
<evidence type="ECO:0000256" key="5">
    <source>
        <dbReference type="ARBA" id="ARBA00022801"/>
    </source>
</evidence>
<keyword evidence="8" id="KW-0636">Prenylation</keyword>
<keyword evidence="5" id="KW-0378">Hydrolase</keyword>
<dbReference type="InterPro" id="IPR027417">
    <property type="entry name" value="P-loop_NTPase"/>
</dbReference>
<accession>A0A5E4D4X8</accession>
<dbReference type="PROSITE" id="PS51421">
    <property type="entry name" value="RAS"/>
    <property type="match status" value="1"/>
</dbReference>
<evidence type="ECO:0000256" key="2">
    <source>
        <dbReference type="ARBA" id="ARBA00006270"/>
    </source>
</evidence>
<keyword evidence="6" id="KW-0342">GTP-binding</keyword>
<dbReference type="SMART" id="SM00174">
    <property type="entry name" value="RHO"/>
    <property type="match status" value="1"/>
</dbReference>
<gene>
    <name evidence="10" type="ORF">MONAX_5E005733</name>
</gene>
<protein>
    <recommendedName>
        <fullName evidence="3">small monomeric GTPase</fullName>
        <ecNumber evidence="3">3.6.5.2</ecNumber>
    </recommendedName>
</protein>
<name>A0A5E4D4X8_MARMO</name>
<dbReference type="GO" id="GO:0016020">
    <property type="term" value="C:membrane"/>
    <property type="evidence" value="ECO:0007669"/>
    <property type="project" value="UniProtKB-SubCell"/>
</dbReference>
<dbReference type="InterPro" id="IPR050305">
    <property type="entry name" value="Small_GTPase_Rab"/>
</dbReference>
<sequence length="118" mass="13619">MNPEYDYLFKLLLIGHSGVGKSCLLLRFADDTYTESYISTIGVDFKIRTIKSDGKTIKLQIRDTAGQERFQKITSSYYRGTHGIIVVYDVTDQESFNNVKQWLQEIDHYASENVNKLL</sequence>
<dbReference type="InterPro" id="IPR005225">
    <property type="entry name" value="Small_GTP-bd"/>
</dbReference>
<evidence type="ECO:0000256" key="8">
    <source>
        <dbReference type="ARBA" id="ARBA00023289"/>
    </source>
</evidence>
<comment type="catalytic activity">
    <reaction evidence="9">
        <text>GTP + H2O = GDP + phosphate + H(+)</text>
        <dbReference type="Rhea" id="RHEA:19669"/>
        <dbReference type="ChEBI" id="CHEBI:15377"/>
        <dbReference type="ChEBI" id="CHEBI:15378"/>
        <dbReference type="ChEBI" id="CHEBI:37565"/>
        <dbReference type="ChEBI" id="CHEBI:43474"/>
        <dbReference type="ChEBI" id="CHEBI:58189"/>
        <dbReference type="EC" id="3.6.5.2"/>
    </reaction>
    <physiologicalReaction direction="left-to-right" evidence="9">
        <dbReference type="Rhea" id="RHEA:19670"/>
    </physiologicalReaction>
</comment>